<keyword evidence="3" id="KW-0175">Coiled coil</keyword>
<dbReference type="InterPro" id="IPR040372">
    <property type="entry name" value="YaeB-like"/>
</dbReference>
<dbReference type="RefSeq" id="XP_015512035.1">
    <property type="nucleotide sequence ID" value="XM_015656549.2"/>
</dbReference>
<dbReference type="Pfam" id="PF01980">
    <property type="entry name" value="TrmO_N"/>
    <property type="match status" value="1"/>
</dbReference>
<protein>
    <submittedName>
        <fullName evidence="7">Uncharacterized protein LOC107218625</fullName>
    </submittedName>
</protein>
<dbReference type="Gene3D" id="2.40.30.70">
    <property type="entry name" value="YaeB-like"/>
    <property type="match status" value="1"/>
</dbReference>
<evidence type="ECO:0000256" key="2">
    <source>
        <dbReference type="ARBA" id="ARBA00033753"/>
    </source>
</evidence>
<evidence type="ECO:0000259" key="5">
    <source>
        <dbReference type="PROSITE" id="PS51668"/>
    </source>
</evidence>
<dbReference type="PANTHER" id="PTHR12818">
    <property type="entry name" value="TRNA (ADENINE(37)-N6)-METHYLTRANSFERASE"/>
    <property type="match status" value="1"/>
</dbReference>
<accession>A0A6J0BAS7</accession>
<dbReference type="PANTHER" id="PTHR12818:SF0">
    <property type="entry name" value="TRNA (ADENINE(37)-N6)-METHYLTRANSFERASE"/>
    <property type="match status" value="1"/>
</dbReference>
<dbReference type="PROSITE" id="PS51668">
    <property type="entry name" value="TSAA_2"/>
    <property type="match status" value="1"/>
</dbReference>
<comment type="similarity">
    <text evidence="2">Belongs to the tRNA methyltransferase O family.</text>
</comment>
<sequence length="649" mass="72983">MEGKCQNSDFDAKCLLAQLNTARKEINNLRQQIRNLRYVHDKDVEGIKRLVGSRTAEKKSFMSKPDISKTPLPSTSNEVDEGLKLKPIGVVSTWFPNKRGTPRQPGICDKAPGKLTLFNSVFTNPEHALDGLQDFSHMWILFHFHRNESTHVRAKVAPPRLNGIRTGVFSTRSPHRPCPIGLSLVKIIKIVNCTIFFEGVDMVDQTPVLDIKPYIPQYDNPLYVEKYSSRELERSGILDRESRGNIEERTNLNLDSSERLSGQNLVASETSNGFRTMLHEPHYGSTDGAAHGTDISRDEEIALRLQAEEFDGHSEFGNYLEARNCYRPVDRNLDIVTGFDNNRSVTLGTSNLDGNSEMSNGLNTDLGSFDERELLSPEISLQSTVDSMQNSTHNSRNGGIVPRTLELHNENTVFNIQHIDLNPQANRTMSFNSRNAEVNNPIDQISRNTRLLDGADGISTDLDLIDLRAANSRLDNSPIRMGIREAPDGEEGFTSQTLSNIQGMAGSAVSQNAGNGQNIRIESRGHMNLGQEENSSNVRIPDWISRSRVSALTVTFNERALVQLNEILGDKADQQKHAIENVLCQDPRSVYLRQRWANQFYTFLIHELHISCRFDDNRHIVTVFQIRHAGRMCECGEPEWQCLGHSPLT</sequence>
<gene>
    <name evidence="7" type="primary">LOC107218625</name>
</gene>
<dbReference type="InterPro" id="IPR023370">
    <property type="entry name" value="TrmO-like_N"/>
</dbReference>
<keyword evidence="1" id="KW-0949">S-adenosyl-L-methionine</keyword>
<dbReference type="Gene3D" id="3.30.2310.10">
    <property type="entry name" value="YaeB-like"/>
    <property type="match status" value="1"/>
</dbReference>
<reference evidence="7" key="1">
    <citation type="submission" date="2025-08" db="UniProtKB">
        <authorList>
            <consortium name="RefSeq"/>
        </authorList>
    </citation>
    <scope>IDENTIFICATION</scope>
    <source>
        <tissue evidence="7">Thorax and Abdomen</tissue>
    </source>
</reference>
<evidence type="ECO:0000256" key="1">
    <source>
        <dbReference type="ARBA" id="ARBA00022691"/>
    </source>
</evidence>
<feature type="coiled-coil region" evidence="3">
    <location>
        <begin position="12"/>
        <end position="39"/>
    </location>
</feature>
<dbReference type="GeneID" id="107218625"/>
<proteinExistence type="inferred from homology"/>
<dbReference type="InParanoid" id="A0A6J0BAS7"/>
<dbReference type="InterPro" id="IPR036413">
    <property type="entry name" value="YaeB-like_sf"/>
</dbReference>
<dbReference type="InterPro" id="IPR036414">
    <property type="entry name" value="YaeB_N_sf"/>
</dbReference>
<dbReference type="CDD" id="cd09281">
    <property type="entry name" value="UPF0066"/>
    <property type="match status" value="1"/>
</dbReference>
<feature type="domain" description="TsaA-like" evidence="5">
    <location>
        <begin position="85"/>
        <end position="223"/>
    </location>
</feature>
<name>A0A6J0BAS7_NEOLC</name>
<evidence type="ECO:0000256" key="4">
    <source>
        <dbReference type="SAM" id="MobiDB-lite"/>
    </source>
</evidence>
<dbReference type="KEGG" id="nlo:107218625"/>
<evidence type="ECO:0000313" key="7">
    <source>
        <dbReference type="RefSeq" id="XP_015512035.1"/>
    </source>
</evidence>
<feature type="region of interest" description="Disordered" evidence="4">
    <location>
        <begin position="58"/>
        <end position="79"/>
    </location>
</feature>
<dbReference type="Proteomes" id="UP000829291">
    <property type="component" value="Chromosome 1"/>
</dbReference>
<evidence type="ECO:0000313" key="6">
    <source>
        <dbReference type="Proteomes" id="UP000829291"/>
    </source>
</evidence>
<evidence type="ECO:0000256" key="3">
    <source>
        <dbReference type="SAM" id="Coils"/>
    </source>
</evidence>
<dbReference type="AlphaFoldDB" id="A0A6J0BAS7"/>
<keyword evidence="6" id="KW-1185">Reference proteome</keyword>
<dbReference type="SUPFAM" id="SSF118196">
    <property type="entry name" value="YaeB-like"/>
    <property type="match status" value="2"/>
</dbReference>
<organism evidence="7">
    <name type="scientific">Neodiprion lecontei</name>
    <name type="common">Redheaded pine sawfly</name>
    <dbReference type="NCBI Taxonomy" id="441921"/>
    <lineage>
        <taxon>Eukaryota</taxon>
        <taxon>Metazoa</taxon>
        <taxon>Ecdysozoa</taxon>
        <taxon>Arthropoda</taxon>
        <taxon>Hexapoda</taxon>
        <taxon>Insecta</taxon>
        <taxon>Pterygota</taxon>
        <taxon>Neoptera</taxon>
        <taxon>Endopterygota</taxon>
        <taxon>Hymenoptera</taxon>
        <taxon>Tenthredinoidea</taxon>
        <taxon>Diprionidae</taxon>
        <taxon>Diprioninae</taxon>
        <taxon>Neodiprion</taxon>
    </lineage>
</organism>
<dbReference type="NCBIfam" id="TIGR00104">
    <property type="entry name" value="tRNA_TsaA"/>
    <property type="match status" value="1"/>
</dbReference>
<dbReference type="OrthoDB" id="4882at2759"/>